<gene>
    <name evidence="3" type="ORF">MLIT_12360</name>
</gene>
<dbReference type="InterPro" id="IPR042070">
    <property type="entry name" value="PucR_C-HTH_sf"/>
</dbReference>
<protein>
    <submittedName>
        <fullName evidence="3">Regulatory protein</fullName>
    </submittedName>
</protein>
<dbReference type="RefSeq" id="WP_134060487.1">
    <property type="nucleotide sequence ID" value="NZ_AP022586.1"/>
</dbReference>
<dbReference type="Pfam" id="PF07905">
    <property type="entry name" value="PucR"/>
    <property type="match status" value="1"/>
</dbReference>
<dbReference type="Gene3D" id="1.10.10.2840">
    <property type="entry name" value="PucR C-terminal helix-turn-helix domain"/>
    <property type="match status" value="1"/>
</dbReference>
<evidence type="ECO:0000259" key="2">
    <source>
        <dbReference type="Pfam" id="PF13556"/>
    </source>
</evidence>
<dbReference type="PANTHER" id="PTHR33744:SF1">
    <property type="entry name" value="DNA-BINDING TRANSCRIPTIONAL ACTIVATOR ADER"/>
    <property type="match status" value="1"/>
</dbReference>
<dbReference type="InterPro" id="IPR051448">
    <property type="entry name" value="CdaR-like_regulators"/>
</dbReference>
<dbReference type="PANTHER" id="PTHR33744">
    <property type="entry name" value="CARBOHYDRATE DIACID REGULATOR"/>
    <property type="match status" value="1"/>
</dbReference>
<accession>A0AAD1MQZ3</accession>
<proteinExistence type="predicted"/>
<organism evidence="3 4">
    <name type="scientific">Mycolicibacterium litorale</name>
    <dbReference type="NCBI Taxonomy" id="758802"/>
    <lineage>
        <taxon>Bacteria</taxon>
        <taxon>Bacillati</taxon>
        <taxon>Actinomycetota</taxon>
        <taxon>Actinomycetes</taxon>
        <taxon>Mycobacteriales</taxon>
        <taxon>Mycobacteriaceae</taxon>
        <taxon>Mycolicibacterium</taxon>
    </lineage>
</organism>
<sequence>MPTVAELVTDPDLGLVLVAGAQHADREVDAAAVSELAHPGSWLQGGELLLTIGLLLPDTVDGCRAYLNELDAAGVRAVGLGLGAELPHQDAPARLVTAADEIGMPLLTVPDPVPFIAVTKAVFAARARVERQELEWALQTQRALTAAAVTPGGLQGILTAHRDATGRTGVVVDLLGRALAESGTGAASLVATLEPMMASVRDQGLSAAAVDIRGGRRREIHALGARRLRGWLVIDGPADSPAAQQVSGDLVSLLTLELERRLGMNTAQRRGRAQVLDRLSRGIVDDNVAARWLMSIGLSDADVRAAAIDAPDDADDLAADLLLTLPDALVRAAGEVVEVAVPLDTDLAGALRSLAAARPTGIGMAVRPGALAVSLRQARSVLSVSRRQGRHVRADDVASSRVLLGTADTESLRGYSDAVLGPLDAADRAEELVRTVSGFLEHNGHWAATAAALRVHRHTVRNRIDAVERLTGRRMDDASDRFELWLALRAREAARMSAE</sequence>
<dbReference type="Pfam" id="PF13556">
    <property type="entry name" value="HTH_30"/>
    <property type="match status" value="1"/>
</dbReference>
<dbReference type="AlphaFoldDB" id="A0AAD1MQZ3"/>
<dbReference type="InterPro" id="IPR025736">
    <property type="entry name" value="PucR_C-HTH_dom"/>
</dbReference>
<dbReference type="EMBL" id="AP022586">
    <property type="protein sequence ID" value="BBY15644.1"/>
    <property type="molecule type" value="Genomic_DNA"/>
</dbReference>
<feature type="domain" description="Purine catabolism PurC-like" evidence="1">
    <location>
        <begin position="7"/>
        <end position="124"/>
    </location>
</feature>
<keyword evidence="4" id="KW-1185">Reference proteome</keyword>
<reference evidence="3 4" key="1">
    <citation type="journal article" date="2019" name="Emerg. Microbes Infect.">
        <title>Comprehensive subspecies identification of 175 nontuberculous mycobacteria species based on 7547 genomic profiles.</title>
        <authorList>
            <person name="Matsumoto Y."/>
            <person name="Kinjo T."/>
            <person name="Motooka D."/>
            <person name="Nabeya D."/>
            <person name="Jung N."/>
            <person name="Uechi K."/>
            <person name="Horii T."/>
            <person name="Iida T."/>
            <person name="Fujita J."/>
            <person name="Nakamura S."/>
        </authorList>
    </citation>
    <scope>NUCLEOTIDE SEQUENCE [LARGE SCALE GENOMIC DNA]</scope>
    <source>
        <strain evidence="3 4">JCM 17423</strain>
    </source>
</reference>
<dbReference type="InterPro" id="IPR012914">
    <property type="entry name" value="PucR_dom"/>
</dbReference>
<feature type="domain" description="PucR C-terminal helix-turn-helix" evidence="2">
    <location>
        <begin position="432"/>
        <end position="490"/>
    </location>
</feature>
<evidence type="ECO:0000313" key="3">
    <source>
        <dbReference type="EMBL" id="BBY15644.1"/>
    </source>
</evidence>
<evidence type="ECO:0000259" key="1">
    <source>
        <dbReference type="Pfam" id="PF07905"/>
    </source>
</evidence>
<dbReference type="Proteomes" id="UP000466607">
    <property type="component" value="Chromosome"/>
</dbReference>
<name>A0AAD1MQZ3_9MYCO</name>
<evidence type="ECO:0000313" key="4">
    <source>
        <dbReference type="Proteomes" id="UP000466607"/>
    </source>
</evidence>